<name>A0AAU7KCS7_9GAMM</name>
<evidence type="ECO:0000256" key="1">
    <source>
        <dbReference type="SAM" id="Coils"/>
    </source>
</evidence>
<feature type="region of interest" description="Disordered" evidence="2">
    <location>
        <begin position="105"/>
        <end position="131"/>
    </location>
</feature>
<dbReference type="EMBL" id="CP098827">
    <property type="protein sequence ID" value="XBO69232.1"/>
    <property type="molecule type" value="Genomic_DNA"/>
</dbReference>
<proteinExistence type="predicted"/>
<dbReference type="RefSeq" id="WP_348826523.1">
    <property type="nucleotide sequence ID" value="NZ_CP098827.1"/>
</dbReference>
<gene>
    <name evidence="3" type="ORF">NFG58_11345</name>
</gene>
<dbReference type="AlphaFoldDB" id="A0AAU7KCS7"/>
<accession>A0AAU7KCS7</accession>
<evidence type="ECO:0000313" key="3">
    <source>
        <dbReference type="EMBL" id="XBO69232.1"/>
    </source>
</evidence>
<sequence length="131" mass="14769">MAFNAEQNDPAKIDGGAWVELRGAKWLIARSGNAAYREELEALRTNLPESQVERMEAEARALAKGILRGWEDVVDRNGDPIPFTVANATRVLLDNDDLAVELAQESRRREHFRREDIAEQGKKPRQRSSTA</sequence>
<protein>
    <submittedName>
        <fullName evidence="3">Uncharacterized protein</fullName>
    </submittedName>
</protein>
<feature type="compositionally biased region" description="Basic and acidic residues" evidence="2">
    <location>
        <begin position="105"/>
        <end position="122"/>
    </location>
</feature>
<evidence type="ECO:0000256" key="2">
    <source>
        <dbReference type="SAM" id="MobiDB-lite"/>
    </source>
</evidence>
<feature type="coiled-coil region" evidence="1">
    <location>
        <begin position="33"/>
        <end position="60"/>
    </location>
</feature>
<reference evidence="3" key="1">
    <citation type="submission" date="2022-06" db="EMBL/GenBank/DDBJ databases">
        <title>A novel DMS-producing enzyme.</title>
        <authorList>
            <person name="Zhang Y."/>
        </authorList>
    </citation>
    <scope>NUCLEOTIDE SEQUENCE</scope>
    <source>
        <strain evidence="3">RT37</strain>
    </source>
</reference>
<organism evidence="3">
    <name type="scientific">Halomonas sp. RT37</name>
    <dbReference type="NCBI Taxonomy" id="2950872"/>
    <lineage>
        <taxon>Bacteria</taxon>
        <taxon>Pseudomonadati</taxon>
        <taxon>Pseudomonadota</taxon>
        <taxon>Gammaproteobacteria</taxon>
        <taxon>Oceanospirillales</taxon>
        <taxon>Halomonadaceae</taxon>
        <taxon>Halomonas</taxon>
    </lineage>
</organism>
<keyword evidence="1" id="KW-0175">Coiled coil</keyword>